<dbReference type="EMBL" id="JABMCB010000119">
    <property type="protein sequence ID" value="NUU73956.1"/>
    <property type="molecule type" value="Genomic_DNA"/>
</dbReference>
<reference evidence="3 4" key="1">
    <citation type="submission" date="2020-05" db="EMBL/GenBank/DDBJ databases">
        <title>Genome Sequencing of Type Strains.</title>
        <authorList>
            <person name="Lemaire J.F."/>
            <person name="Inderbitzin P."/>
            <person name="Gregorio O.A."/>
            <person name="Collins S.B."/>
            <person name="Wespe N."/>
            <person name="Knight-Connoni V."/>
        </authorList>
    </citation>
    <scope>NUCLEOTIDE SEQUENCE [LARGE SCALE GENOMIC DNA]</scope>
    <source>
        <strain evidence="3 4">LMG 21957</strain>
    </source>
</reference>
<keyword evidence="4" id="KW-1185">Reference proteome</keyword>
<protein>
    <recommendedName>
        <fullName evidence="5">Lipoprotein</fullName>
    </recommendedName>
</protein>
<evidence type="ECO:0000256" key="1">
    <source>
        <dbReference type="SAM" id="MobiDB-lite"/>
    </source>
</evidence>
<feature type="chain" id="PRO_5031303369" description="Lipoprotein" evidence="2">
    <location>
        <begin position="23"/>
        <end position="172"/>
    </location>
</feature>
<name>A0A7Y6BSG5_9BACL</name>
<evidence type="ECO:0000313" key="3">
    <source>
        <dbReference type="EMBL" id="NUU73956.1"/>
    </source>
</evidence>
<organism evidence="3 4">
    <name type="scientific">Paenibacillus xylanilyticus</name>
    <dbReference type="NCBI Taxonomy" id="248903"/>
    <lineage>
        <taxon>Bacteria</taxon>
        <taxon>Bacillati</taxon>
        <taxon>Bacillota</taxon>
        <taxon>Bacilli</taxon>
        <taxon>Bacillales</taxon>
        <taxon>Paenibacillaceae</taxon>
        <taxon>Paenibacillus</taxon>
    </lineage>
</organism>
<keyword evidence="2" id="KW-0732">Signal</keyword>
<evidence type="ECO:0008006" key="5">
    <source>
        <dbReference type="Google" id="ProtNLM"/>
    </source>
</evidence>
<dbReference type="PROSITE" id="PS51257">
    <property type="entry name" value="PROKAR_LIPOPROTEIN"/>
    <property type="match status" value="1"/>
</dbReference>
<evidence type="ECO:0000313" key="4">
    <source>
        <dbReference type="Proteomes" id="UP000526125"/>
    </source>
</evidence>
<sequence>MKSKLKLLFVALGVLVFVSACGNTTNEEQPETVQNVKQEDVKSEDQQSSTNNPNSNDIFRKGVFIDFENVDNPLLNEQIKEGLKKTLEAQVNGDEDVFRATFKTPDTGDAYLGVIGNYRFTDIGNVQEDTTKNQILVEVDAELARETSIDDVALTYYYATDADGNWSLVAID</sequence>
<dbReference type="RefSeq" id="WP_175393942.1">
    <property type="nucleotide sequence ID" value="NZ_JABMCB010000119.1"/>
</dbReference>
<dbReference type="Proteomes" id="UP000526125">
    <property type="component" value="Unassembled WGS sequence"/>
</dbReference>
<dbReference type="AlphaFoldDB" id="A0A7Y6BSG5"/>
<gene>
    <name evidence="3" type="ORF">HP552_01500</name>
</gene>
<accession>A0A7Y6BSG5</accession>
<feature type="compositionally biased region" description="Polar residues" evidence="1">
    <location>
        <begin position="26"/>
        <end position="36"/>
    </location>
</feature>
<feature type="signal peptide" evidence="2">
    <location>
        <begin position="1"/>
        <end position="22"/>
    </location>
</feature>
<proteinExistence type="predicted"/>
<feature type="compositionally biased region" description="Polar residues" evidence="1">
    <location>
        <begin position="46"/>
        <end position="57"/>
    </location>
</feature>
<comment type="caution">
    <text evidence="3">The sequence shown here is derived from an EMBL/GenBank/DDBJ whole genome shotgun (WGS) entry which is preliminary data.</text>
</comment>
<evidence type="ECO:0000256" key="2">
    <source>
        <dbReference type="SAM" id="SignalP"/>
    </source>
</evidence>
<feature type="region of interest" description="Disordered" evidence="1">
    <location>
        <begin position="26"/>
        <end position="57"/>
    </location>
</feature>